<keyword evidence="1" id="KW-0472">Membrane</keyword>
<evidence type="ECO:0000313" key="3">
    <source>
        <dbReference type="Proteomes" id="UP000051861"/>
    </source>
</evidence>
<evidence type="ECO:0000256" key="1">
    <source>
        <dbReference type="SAM" id="Phobius"/>
    </source>
</evidence>
<reference evidence="2 3" key="1">
    <citation type="journal article" date="2015" name="Microbiome">
        <title>Genomic resolution of linkages in carbon, nitrogen, and sulfur cycling among widespread estuary sediment bacteria.</title>
        <authorList>
            <person name="Baker B.J."/>
            <person name="Lazar C.S."/>
            <person name="Teske A.P."/>
            <person name="Dick G.J."/>
        </authorList>
    </citation>
    <scope>NUCLEOTIDE SEQUENCE [LARGE SCALE GENOMIC DNA]</scope>
    <source>
        <strain evidence="2">DG_54_3</strain>
    </source>
</reference>
<organism evidence="2 3">
    <name type="scientific">candidate division WOR-1 bacterium DG_54_3</name>
    <dbReference type="NCBI Taxonomy" id="1703775"/>
    <lineage>
        <taxon>Bacteria</taxon>
        <taxon>Bacillati</taxon>
        <taxon>Saganbacteria</taxon>
    </lineage>
</organism>
<comment type="caution">
    <text evidence="2">The sequence shown here is derived from an EMBL/GenBank/DDBJ whole genome shotgun (WGS) entry which is preliminary data.</text>
</comment>
<gene>
    <name evidence="2" type="ORF">AMJ44_07515</name>
</gene>
<dbReference type="Proteomes" id="UP000051861">
    <property type="component" value="Unassembled WGS sequence"/>
</dbReference>
<evidence type="ECO:0000313" key="2">
    <source>
        <dbReference type="EMBL" id="KPJ67015.1"/>
    </source>
</evidence>
<accession>A0A0S7XX20</accession>
<evidence type="ECO:0008006" key="4">
    <source>
        <dbReference type="Google" id="ProtNLM"/>
    </source>
</evidence>
<sequence>MLKNFIETSRKSAASWKLIVGLIITFFVVGIYLWGKFAAVIKSCETIQKQISQTKIKKDTTFPNEEVPSLDNQKGEWKIYRNERYGYEVKYPEGFEVMEAKPREGNKAVWGAKFLFGEEVQKVTFLEKEYELWPGEFQVCVYSNPDNLSLEQWIDKHEPQDVTGGSLIQDISDTILCGKPAKRLSIFGFDHEAIDIVSFHKGYFYSLRFTGSTPNDPHIEQHKQIYDQMVSSFTFVE</sequence>
<protein>
    <recommendedName>
        <fullName evidence="4">PsbP C-terminal domain-containing protein</fullName>
    </recommendedName>
</protein>
<keyword evidence="1" id="KW-1133">Transmembrane helix</keyword>
<keyword evidence="1" id="KW-0812">Transmembrane</keyword>
<name>A0A0S7XX20_UNCSA</name>
<feature type="transmembrane region" description="Helical" evidence="1">
    <location>
        <begin position="12"/>
        <end position="34"/>
    </location>
</feature>
<dbReference type="AlphaFoldDB" id="A0A0S7XX20"/>
<proteinExistence type="predicted"/>
<dbReference type="EMBL" id="LIZX01000067">
    <property type="protein sequence ID" value="KPJ67015.1"/>
    <property type="molecule type" value="Genomic_DNA"/>
</dbReference>